<evidence type="ECO:0000313" key="3">
    <source>
        <dbReference type="Proteomes" id="UP000215914"/>
    </source>
</evidence>
<dbReference type="Pfam" id="PF00078">
    <property type="entry name" value="RVT_1"/>
    <property type="match status" value="1"/>
</dbReference>
<sequence>MFNQLWGRSEFHLATVNSQGRSGGLACLWCPSIFRCVDIIRNRFFIVVSGYLLPSGCRINYINVYAPNEAASRRSVWSEILGVRNAIQGLWVVMGDFNEVRVASERMNSEFSEANAEAFNQFILSAGLVEYNMGGGNFTYISDNGQKLSKLDRFLVCLGFREQWPNAAVLALDRGASDHRPIVLSTVQSDFGHIPFRFFNSWFEYPGFANYAVQICGEFSFSGPEDLALAIKLRWLKNKIKAWLKVEKEAREGIYGMKKRRLVSIESLAEERLLREEELAERAECKNFVAEFDRLKQLDMRQKSRSKWAIDGDENSAYFHHIINANISTNRLNGLLIDGVWVTNPLAIKEALFEFFDHQFKEPMPNRPELVCPNLATISDHEAAMLECPFSVEEIKEAIWECDGDRAPGPDGFNFSFIKRCWSGLREDFVKLFNRFYETGSLNKSCTSSFIALIPKVKDPSGPVDFRPISLIGVINKVISKVLVNRLKGLMGNLISEQQSAFMAGRNIMDGPLILNEVLSWLKKTKRIGMFFKVDFNKAYDSVNWSFLNSIMAQMNFPSRWRGWVMATLYSARASVLVNGSPTREFDCSRGLRQGDPLSPFLFVIVMEALTGIMKKAVSIGLFKGINISSEGPVLSHLLYADDVMFVGEWSRVNAVNLRRIMRCFYLASGLKINLAKCSIFGVGVGEEEVQDAALLLRCRQGTFPFKHLGLMVGANMNLARNWKPVLDTFRSRLSIWKAKILSYGGRITLIKSVLNSLPTYYFSLFKAPIKVLDALDKIRRVFFWGGSEEKAKMNWVAWDKTIGPVEYGGLGFGSLRDANLAMLAKWWWRFKTEKNGLWRRIVWAVHHRSREWNDIPVKVSLPGPWKSIHSVRQSLLYANIDLHQDFSAVVCGGNNVFFWLDKWLDQLPLYVKFPALFKEESEKQCMVADRCVRGSPGLILSWAWSRPVLGSEAADQLQLLLIMLEGWASSVGSDVWKWRHEKDGKFSVSSVKKLLSSVNRVRPEQIFEWNNWVPKKIGIVAWRAEMERLPTKSALARRNIPVQNQFCVFCGDYEETCDHVFVSCHFAQTIWQNLAAWCMIPPIIAFGINDLLTLHVSSSASRKKRKVIHALVLVTFWSIWKSRNEVVFRQLIPNTTRNLDEIKSMTFLWVKSRSKVASLSWEEWSHFNLNTLI</sequence>
<feature type="domain" description="Reverse transcriptase" evidence="1">
    <location>
        <begin position="435"/>
        <end position="713"/>
    </location>
</feature>
<dbReference type="STRING" id="4232.A0A251SN13"/>
<dbReference type="GO" id="GO:0003964">
    <property type="term" value="F:RNA-directed DNA polymerase activity"/>
    <property type="evidence" value="ECO:0007669"/>
    <property type="project" value="UniProtKB-KW"/>
</dbReference>
<dbReference type="PANTHER" id="PTHR33116">
    <property type="entry name" value="REVERSE TRANSCRIPTASE ZINC-BINDING DOMAIN-CONTAINING PROTEIN-RELATED-RELATED"/>
    <property type="match status" value="1"/>
</dbReference>
<evidence type="ECO:0000259" key="1">
    <source>
        <dbReference type="PROSITE" id="PS50878"/>
    </source>
</evidence>
<dbReference type="EMBL" id="CM007902">
    <property type="protein sequence ID" value="OTG00104.1"/>
    <property type="molecule type" value="Genomic_DNA"/>
</dbReference>
<dbReference type="PROSITE" id="PS50878">
    <property type="entry name" value="RT_POL"/>
    <property type="match status" value="1"/>
</dbReference>
<proteinExistence type="predicted"/>
<dbReference type="Proteomes" id="UP000215914">
    <property type="component" value="Chromosome 13"/>
</dbReference>
<dbReference type="InterPro" id="IPR036691">
    <property type="entry name" value="Endo/exonu/phosph_ase_sf"/>
</dbReference>
<dbReference type="Pfam" id="PF13966">
    <property type="entry name" value="zf-RVT"/>
    <property type="match status" value="1"/>
</dbReference>
<dbReference type="InterPro" id="IPR043502">
    <property type="entry name" value="DNA/RNA_pol_sf"/>
</dbReference>
<keyword evidence="2" id="KW-0808">Transferase</keyword>
<dbReference type="InParanoid" id="A0A251SN13"/>
<dbReference type="InterPro" id="IPR026960">
    <property type="entry name" value="RVT-Znf"/>
</dbReference>
<accession>A0A251SN13</accession>
<keyword evidence="2" id="KW-0695">RNA-directed DNA polymerase</keyword>
<dbReference type="AlphaFoldDB" id="A0A251SN13"/>
<dbReference type="SUPFAM" id="SSF56219">
    <property type="entry name" value="DNase I-like"/>
    <property type="match status" value="1"/>
</dbReference>
<dbReference type="InterPro" id="IPR000477">
    <property type="entry name" value="RT_dom"/>
</dbReference>
<reference evidence="3" key="1">
    <citation type="journal article" date="2017" name="Nature">
        <title>The sunflower genome provides insights into oil metabolism, flowering and Asterid evolution.</title>
        <authorList>
            <person name="Badouin H."/>
            <person name="Gouzy J."/>
            <person name="Grassa C.J."/>
            <person name="Murat F."/>
            <person name="Staton S.E."/>
            <person name="Cottret L."/>
            <person name="Lelandais-Briere C."/>
            <person name="Owens G.L."/>
            <person name="Carrere S."/>
            <person name="Mayjonade B."/>
            <person name="Legrand L."/>
            <person name="Gill N."/>
            <person name="Kane N.C."/>
            <person name="Bowers J.E."/>
            <person name="Hubner S."/>
            <person name="Bellec A."/>
            <person name="Berard A."/>
            <person name="Berges H."/>
            <person name="Blanchet N."/>
            <person name="Boniface M.C."/>
            <person name="Brunel D."/>
            <person name="Catrice O."/>
            <person name="Chaidir N."/>
            <person name="Claudel C."/>
            <person name="Donnadieu C."/>
            <person name="Faraut T."/>
            <person name="Fievet G."/>
            <person name="Helmstetter N."/>
            <person name="King M."/>
            <person name="Knapp S.J."/>
            <person name="Lai Z."/>
            <person name="Le Paslier M.C."/>
            <person name="Lippi Y."/>
            <person name="Lorenzon L."/>
            <person name="Mandel J.R."/>
            <person name="Marage G."/>
            <person name="Marchand G."/>
            <person name="Marquand E."/>
            <person name="Bret-Mestries E."/>
            <person name="Morien E."/>
            <person name="Nambeesan S."/>
            <person name="Nguyen T."/>
            <person name="Pegot-Espagnet P."/>
            <person name="Pouilly N."/>
            <person name="Raftis F."/>
            <person name="Sallet E."/>
            <person name="Schiex T."/>
            <person name="Thomas J."/>
            <person name="Vandecasteele C."/>
            <person name="Vares D."/>
            <person name="Vear F."/>
            <person name="Vautrin S."/>
            <person name="Crespi M."/>
            <person name="Mangin B."/>
            <person name="Burke J.M."/>
            <person name="Salse J."/>
            <person name="Munos S."/>
            <person name="Vincourt P."/>
            <person name="Rieseberg L.H."/>
            <person name="Langlade N.B."/>
        </authorList>
    </citation>
    <scope>NUCLEOTIDE SEQUENCE [LARGE SCALE GENOMIC DNA]</scope>
    <source>
        <strain evidence="3">cv. SF193</strain>
    </source>
</reference>
<evidence type="ECO:0000313" key="2">
    <source>
        <dbReference type="EMBL" id="OTG00104.1"/>
    </source>
</evidence>
<dbReference type="SUPFAM" id="SSF56672">
    <property type="entry name" value="DNA/RNA polymerases"/>
    <property type="match status" value="1"/>
</dbReference>
<gene>
    <name evidence="2" type="ORF">HannXRQ_Chr13g0387241</name>
</gene>
<organism evidence="2 3">
    <name type="scientific">Helianthus annuus</name>
    <name type="common">Common sunflower</name>
    <dbReference type="NCBI Taxonomy" id="4232"/>
    <lineage>
        <taxon>Eukaryota</taxon>
        <taxon>Viridiplantae</taxon>
        <taxon>Streptophyta</taxon>
        <taxon>Embryophyta</taxon>
        <taxon>Tracheophyta</taxon>
        <taxon>Spermatophyta</taxon>
        <taxon>Magnoliopsida</taxon>
        <taxon>eudicotyledons</taxon>
        <taxon>Gunneridae</taxon>
        <taxon>Pentapetalae</taxon>
        <taxon>asterids</taxon>
        <taxon>campanulids</taxon>
        <taxon>Asterales</taxon>
        <taxon>Asteraceae</taxon>
        <taxon>Asteroideae</taxon>
        <taxon>Heliantheae alliance</taxon>
        <taxon>Heliantheae</taxon>
        <taxon>Helianthus</taxon>
    </lineage>
</organism>
<dbReference type="PANTHER" id="PTHR33116:SF78">
    <property type="entry name" value="OS12G0587133 PROTEIN"/>
    <property type="match status" value="1"/>
</dbReference>
<keyword evidence="3" id="KW-1185">Reference proteome</keyword>
<name>A0A251SN13_HELAN</name>
<keyword evidence="2" id="KW-0548">Nucleotidyltransferase</keyword>
<protein>
    <submittedName>
        <fullName evidence="2">Putative RNA-directed DNA polymerase, eukaryota, Reverse transcriptase zinc-binding domain protein</fullName>
    </submittedName>
</protein>
<dbReference type="OMA" id="MAGRNIM"/>
<dbReference type="CDD" id="cd01650">
    <property type="entry name" value="RT_nLTR_like"/>
    <property type="match status" value="1"/>
</dbReference>
<dbReference type="Gene3D" id="3.60.10.10">
    <property type="entry name" value="Endonuclease/exonuclease/phosphatase"/>
    <property type="match status" value="1"/>
</dbReference>